<evidence type="ECO:0000313" key="2">
    <source>
        <dbReference type="Proteomes" id="UP001054837"/>
    </source>
</evidence>
<sequence length="89" mass="9885">MALKSNCKSGKFQEQCAGLRSNIILSTPFLRSLSLGNPPGRVPEEESGKDFAFSFGFLKGLDLSIFRGLNFWEISRLDLTFPLLIPTAF</sequence>
<organism evidence="1 2">
    <name type="scientific">Caerostris darwini</name>
    <dbReference type="NCBI Taxonomy" id="1538125"/>
    <lineage>
        <taxon>Eukaryota</taxon>
        <taxon>Metazoa</taxon>
        <taxon>Ecdysozoa</taxon>
        <taxon>Arthropoda</taxon>
        <taxon>Chelicerata</taxon>
        <taxon>Arachnida</taxon>
        <taxon>Araneae</taxon>
        <taxon>Araneomorphae</taxon>
        <taxon>Entelegynae</taxon>
        <taxon>Araneoidea</taxon>
        <taxon>Araneidae</taxon>
        <taxon>Caerostris</taxon>
    </lineage>
</organism>
<name>A0AAV4SA21_9ARAC</name>
<protein>
    <submittedName>
        <fullName evidence="1">Uncharacterized protein</fullName>
    </submittedName>
</protein>
<dbReference type="Proteomes" id="UP001054837">
    <property type="component" value="Unassembled WGS sequence"/>
</dbReference>
<keyword evidence="2" id="KW-1185">Reference proteome</keyword>
<reference evidence="1 2" key="1">
    <citation type="submission" date="2021-06" db="EMBL/GenBank/DDBJ databases">
        <title>Caerostris darwini draft genome.</title>
        <authorList>
            <person name="Kono N."/>
            <person name="Arakawa K."/>
        </authorList>
    </citation>
    <scope>NUCLEOTIDE SEQUENCE [LARGE SCALE GENOMIC DNA]</scope>
</reference>
<dbReference type="AlphaFoldDB" id="A0AAV4SA21"/>
<dbReference type="EMBL" id="BPLQ01007609">
    <property type="protein sequence ID" value="GIY31123.1"/>
    <property type="molecule type" value="Genomic_DNA"/>
</dbReference>
<comment type="caution">
    <text evidence="1">The sequence shown here is derived from an EMBL/GenBank/DDBJ whole genome shotgun (WGS) entry which is preliminary data.</text>
</comment>
<evidence type="ECO:0000313" key="1">
    <source>
        <dbReference type="EMBL" id="GIY31123.1"/>
    </source>
</evidence>
<proteinExistence type="predicted"/>
<gene>
    <name evidence="1" type="ORF">CDAR_30791</name>
</gene>
<accession>A0AAV4SA21</accession>